<evidence type="ECO:0000256" key="1">
    <source>
        <dbReference type="SAM" id="MobiDB-lite"/>
    </source>
</evidence>
<keyword evidence="3" id="KW-1185">Reference proteome</keyword>
<feature type="region of interest" description="Disordered" evidence="1">
    <location>
        <begin position="166"/>
        <end position="228"/>
    </location>
</feature>
<evidence type="ECO:0000313" key="3">
    <source>
        <dbReference type="Proteomes" id="UP001159363"/>
    </source>
</evidence>
<name>A0ABQ9G8D6_9NEOP</name>
<dbReference type="Proteomes" id="UP001159363">
    <property type="component" value="Chromosome 13"/>
</dbReference>
<reference evidence="2 3" key="1">
    <citation type="submission" date="2023-02" db="EMBL/GenBank/DDBJ databases">
        <title>LHISI_Scaffold_Assembly.</title>
        <authorList>
            <person name="Stuart O.P."/>
            <person name="Cleave R."/>
            <person name="Magrath M.J.L."/>
            <person name="Mikheyev A.S."/>
        </authorList>
    </citation>
    <scope>NUCLEOTIDE SEQUENCE [LARGE SCALE GENOMIC DNA]</scope>
    <source>
        <strain evidence="2">Daus_M_001</strain>
        <tissue evidence="2">Leg muscle</tissue>
    </source>
</reference>
<accession>A0ABQ9G8D6</accession>
<evidence type="ECO:0000313" key="2">
    <source>
        <dbReference type="EMBL" id="KAJ8868548.1"/>
    </source>
</evidence>
<comment type="caution">
    <text evidence="2">The sequence shown here is derived from an EMBL/GenBank/DDBJ whole genome shotgun (WGS) entry which is preliminary data.</text>
</comment>
<dbReference type="EMBL" id="JARBHB010000014">
    <property type="protein sequence ID" value="KAJ8868548.1"/>
    <property type="molecule type" value="Genomic_DNA"/>
</dbReference>
<sequence length="356" mass="39049">MSASQCLAHAWLKRKPLRHLEELDVAKDNLRCFVERWNEHPNSPYLFDVTGHKISLCSPPCEADSQHSLRGYSPSPCGSLSSSSSESSSVIEVPMGKCPDLSWPASPTLKLQPVPYHLERLHTFERRASDSSCLMPKSRDTASRVNLADEIRKLSDKLFQMAALHSSDSPPTITPVTTSNTTNNKTNNPILKSPTFVSHTTTTTTTYKFPNTSVPPQSRVSSLNPPVVDNIASNAKRTKFKVSNMNRDMPLGLPPSASNVICFANTSPCSSSGSSLSPCTSPEPEEAHLTKDLLLHLLSKWEDSQTAPTPSANCRKSSISVDWSDEETLGQRTMNSLSSYIQSSRIMEKKLPVAPP</sequence>
<organism evidence="2 3">
    <name type="scientific">Dryococelus australis</name>
    <dbReference type="NCBI Taxonomy" id="614101"/>
    <lineage>
        <taxon>Eukaryota</taxon>
        <taxon>Metazoa</taxon>
        <taxon>Ecdysozoa</taxon>
        <taxon>Arthropoda</taxon>
        <taxon>Hexapoda</taxon>
        <taxon>Insecta</taxon>
        <taxon>Pterygota</taxon>
        <taxon>Neoptera</taxon>
        <taxon>Polyneoptera</taxon>
        <taxon>Phasmatodea</taxon>
        <taxon>Verophasmatodea</taxon>
        <taxon>Anareolatae</taxon>
        <taxon>Phasmatidae</taxon>
        <taxon>Eurycanthinae</taxon>
        <taxon>Dryococelus</taxon>
    </lineage>
</organism>
<feature type="compositionally biased region" description="Low complexity" evidence="1">
    <location>
        <begin position="166"/>
        <end position="189"/>
    </location>
</feature>
<feature type="compositionally biased region" description="Polar residues" evidence="1">
    <location>
        <begin position="207"/>
        <end position="224"/>
    </location>
</feature>
<proteinExistence type="predicted"/>
<gene>
    <name evidence="2" type="ORF">PR048_030086</name>
</gene>
<protein>
    <submittedName>
        <fullName evidence="2">Uncharacterized protein</fullName>
    </submittedName>
</protein>